<dbReference type="Proteomes" id="UP000664617">
    <property type="component" value="Unassembled WGS sequence"/>
</dbReference>
<dbReference type="EMBL" id="JAFMPK010000027">
    <property type="protein sequence ID" value="MBO0608470.1"/>
    <property type="molecule type" value="Genomic_DNA"/>
</dbReference>
<dbReference type="PANTHER" id="PTHR43405">
    <property type="entry name" value="GLYCOSYL HYDROLASE DIGH"/>
    <property type="match status" value="1"/>
</dbReference>
<dbReference type="InterPro" id="IPR003790">
    <property type="entry name" value="GHL10"/>
</dbReference>
<sequence length="563" mass="60475">MKHALTATIAGVALTASLAAVAPAAASAPATAVGRMPDSSSAAPTGTPSGLTPAAAVGPAGTPHDEDGSAVPEQWRSLWVDAFNEGVYTPEQVQELVDEATAMNVNALIVQTARRYDCFCNRALYPRTDAAIAPVPYDPLDEIIDRAHDAGIEVHAWVTVNTMWHVPDGPPGSPDHIYTTHGPDAEGRDRWIGRMADGREIVDNRVYLDPGHPDAAAYVTEAVSSIAREYDVDGINLDYIRYPDHSSTSRYSEWGYNDVAVARFQEATGRTGVPAPDDEEWSQWRRDQVTGLVRRIYLSLWEIDPSLRLSMDAITYGNGPGAVGGWTNTRTYAEVLQDWAGWLDEGIMDTAVTMNYKRDHDPAQQVMFDEWSAFLADHQGERQAVNGPALYLNSIQDSVAQAERSVAPTEAGHTAAGWSGYSYANPSQEVITDPALRDAQQAALAEALAGPGGIFEDDAVVPDMPWKSAPDDGHVTGTLVDENGAPLDGVAVTLRPLGSGPGYERRTDGNGWFGFAHVPPGRYLVWADADGSDGRATRGEDLGGTVMGIVGVKEGRITQARLR</sequence>
<protein>
    <submittedName>
        <fullName evidence="5">Family 10 glycosylhydrolase</fullName>
    </submittedName>
</protein>
<keyword evidence="6" id="KW-1185">Reference proteome</keyword>
<evidence type="ECO:0000256" key="2">
    <source>
        <dbReference type="SAM" id="MobiDB-lite"/>
    </source>
</evidence>
<proteinExistence type="predicted"/>
<evidence type="ECO:0000256" key="3">
    <source>
        <dbReference type="SAM" id="SignalP"/>
    </source>
</evidence>
<dbReference type="PANTHER" id="PTHR43405:SF1">
    <property type="entry name" value="GLYCOSYL HYDROLASE DIGH"/>
    <property type="match status" value="1"/>
</dbReference>
<organism evidence="5 6">
    <name type="scientific">Myceligenerans salitolerans</name>
    <dbReference type="NCBI Taxonomy" id="1230528"/>
    <lineage>
        <taxon>Bacteria</taxon>
        <taxon>Bacillati</taxon>
        <taxon>Actinomycetota</taxon>
        <taxon>Actinomycetes</taxon>
        <taxon>Micrococcales</taxon>
        <taxon>Promicromonosporaceae</taxon>
        <taxon>Myceligenerans</taxon>
    </lineage>
</organism>
<evidence type="ECO:0000256" key="1">
    <source>
        <dbReference type="ARBA" id="ARBA00022729"/>
    </source>
</evidence>
<dbReference type="InterPro" id="IPR052177">
    <property type="entry name" value="Divisome_Glycosyl_Hydrolase"/>
</dbReference>
<feature type="compositionally biased region" description="Polar residues" evidence="2">
    <location>
        <begin position="38"/>
        <end position="50"/>
    </location>
</feature>
<dbReference type="Gene3D" id="3.20.20.80">
    <property type="entry name" value="Glycosidases"/>
    <property type="match status" value="1"/>
</dbReference>
<feature type="domain" description="Glycosyl hydrolase-like 10" evidence="4">
    <location>
        <begin position="76"/>
        <end position="358"/>
    </location>
</feature>
<evidence type="ECO:0000259" key="4">
    <source>
        <dbReference type="Pfam" id="PF02638"/>
    </source>
</evidence>
<feature type="region of interest" description="Disordered" evidence="2">
    <location>
        <begin position="32"/>
        <end position="70"/>
    </location>
</feature>
<name>A0ABS3I635_9MICO</name>
<reference evidence="6" key="2">
    <citation type="submission" date="2023-07" db="EMBL/GenBank/DDBJ databases">
        <title>Myceligenerans salitolerans sp. nov., a halotolerant actinomycete isolated from a salt lake in Xinjiang, China.</title>
        <authorList>
            <person name="Guan T."/>
        </authorList>
    </citation>
    <scope>NUCLEOTIDE SEQUENCE [LARGE SCALE GENOMIC DNA]</scope>
    <source>
        <strain evidence="6">XHU 5031</strain>
    </source>
</reference>
<dbReference type="RefSeq" id="WP_207274453.1">
    <property type="nucleotide sequence ID" value="NZ_JAFMPK010000027.1"/>
</dbReference>
<dbReference type="InterPro" id="IPR013784">
    <property type="entry name" value="Carb-bd-like_fold"/>
</dbReference>
<keyword evidence="1 3" id="KW-0732">Signal</keyword>
<dbReference type="InterPro" id="IPR017853">
    <property type="entry name" value="GH"/>
</dbReference>
<evidence type="ECO:0000313" key="5">
    <source>
        <dbReference type="EMBL" id="MBO0608470.1"/>
    </source>
</evidence>
<dbReference type="Pfam" id="PF02638">
    <property type="entry name" value="GHL10"/>
    <property type="match status" value="1"/>
</dbReference>
<dbReference type="SUPFAM" id="SSF49452">
    <property type="entry name" value="Starch-binding domain-like"/>
    <property type="match status" value="1"/>
</dbReference>
<feature type="signal peptide" evidence="3">
    <location>
        <begin position="1"/>
        <end position="32"/>
    </location>
</feature>
<accession>A0ABS3I635</accession>
<evidence type="ECO:0000313" key="6">
    <source>
        <dbReference type="Proteomes" id="UP000664617"/>
    </source>
</evidence>
<feature type="compositionally biased region" description="Low complexity" evidence="2">
    <location>
        <begin position="52"/>
        <end position="62"/>
    </location>
</feature>
<comment type="caution">
    <text evidence="5">The sequence shown here is derived from an EMBL/GenBank/DDBJ whole genome shotgun (WGS) entry which is preliminary data.</text>
</comment>
<feature type="chain" id="PRO_5045835245" evidence="3">
    <location>
        <begin position="33"/>
        <end position="563"/>
    </location>
</feature>
<reference evidence="5 6" key="1">
    <citation type="submission" date="2021-03" db="EMBL/GenBank/DDBJ databases">
        <authorList>
            <person name="Xin L."/>
        </authorList>
    </citation>
    <scope>NUCLEOTIDE SEQUENCE [LARGE SCALE GENOMIC DNA]</scope>
    <source>
        <strain evidence="5 6">XHU 5031</strain>
    </source>
</reference>
<gene>
    <name evidence="5" type="ORF">J0911_05430</name>
</gene>
<dbReference type="Pfam" id="PF13620">
    <property type="entry name" value="CarboxypepD_reg"/>
    <property type="match status" value="1"/>
</dbReference>
<dbReference type="SUPFAM" id="SSF51445">
    <property type="entry name" value="(Trans)glycosidases"/>
    <property type="match status" value="1"/>
</dbReference>
<dbReference type="Gene3D" id="2.60.40.1120">
    <property type="entry name" value="Carboxypeptidase-like, regulatory domain"/>
    <property type="match status" value="1"/>
</dbReference>